<dbReference type="Gene3D" id="1.20.1260.100">
    <property type="entry name" value="TspO/MBR protein"/>
    <property type="match status" value="1"/>
</dbReference>
<keyword evidence="1" id="KW-1133">Transmembrane helix</keyword>
<keyword evidence="1" id="KW-0472">Membrane</keyword>
<gene>
    <name evidence="2" type="ORF">SNE40_010443</name>
</gene>
<dbReference type="PANTHER" id="PTHR33802">
    <property type="entry name" value="SI:CH211-161H7.5-RELATED"/>
    <property type="match status" value="1"/>
</dbReference>
<keyword evidence="3" id="KW-1185">Reference proteome</keyword>
<name>A0AAN8JXZ0_PATCE</name>
<evidence type="ECO:0000256" key="1">
    <source>
        <dbReference type="SAM" id="Phobius"/>
    </source>
</evidence>
<feature type="transmembrane region" description="Helical" evidence="1">
    <location>
        <begin position="54"/>
        <end position="77"/>
    </location>
</feature>
<dbReference type="EMBL" id="JAZGQO010000007">
    <property type="protein sequence ID" value="KAK6182853.1"/>
    <property type="molecule type" value="Genomic_DNA"/>
</dbReference>
<evidence type="ECO:0000313" key="3">
    <source>
        <dbReference type="Proteomes" id="UP001347796"/>
    </source>
</evidence>
<feature type="transmembrane region" description="Helical" evidence="1">
    <location>
        <begin position="263"/>
        <end position="285"/>
    </location>
</feature>
<comment type="caution">
    <text evidence="2">The sequence shown here is derived from an EMBL/GenBank/DDBJ whole genome shotgun (WGS) entry which is preliminary data.</text>
</comment>
<feature type="transmembrane region" description="Helical" evidence="1">
    <location>
        <begin position="209"/>
        <end position="228"/>
    </location>
</feature>
<accession>A0AAN8JXZ0</accession>
<feature type="transmembrane region" description="Helical" evidence="1">
    <location>
        <begin position="174"/>
        <end position="197"/>
    </location>
</feature>
<feature type="transmembrane region" description="Helical" evidence="1">
    <location>
        <begin position="98"/>
        <end position="116"/>
    </location>
</feature>
<dbReference type="AlphaFoldDB" id="A0AAN8JXZ0"/>
<dbReference type="InterPro" id="IPR038330">
    <property type="entry name" value="TspO/MBR-related_sf"/>
</dbReference>
<organism evidence="2 3">
    <name type="scientific">Patella caerulea</name>
    <name type="common">Rayed Mediterranean limpet</name>
    <dbReference type="NCBI Taxonomy" id="87958"/>
    <lineage>
        <taxon>Eukaryota</taxon>
        <taxon>Metazoa</taxon>
        <taxon>Spiralia</taxon>
        <taxon>Lophotrochozoa</taxon>
        <taxon>Mollusca</taxon>
        <taxon>Gastropoda</taxon>
        <taxon>Patellogastropoda</taxon>
        <taxon>Patelloidea</taxon>
        <taxon>Patellidae</taxon>
        <taxon>Patella</taxon>
    </lineage>
</organism>
<sequence length="306" mass="34182">MAEHNKLLIAVMILTVVVLIVTLAFNGASGVGPPLFKNNTGVLSDKYSTGITPSGWVFSIWGFIYTWQCLWLLFAFINIFRKTADGPAYVSPMILPPLLFIVYIFNLCFNTAWIFLFGNEHIVLAFVALFLIAFTLYICMFIAYRNLYRNGPQLQKQGRNIEIWMHRVLVHNGLGIYATWTTIATLLNVVMTMVYGATPGVGKEDSGTVALGILTVELAIFIVSDLFFLDNYSRYTVTPYMVVCLALGGSIDKHWDETKTNSIFSAVLLGIAVTFLVVKIIVMIWRHIKKPLYPTEIAPTTAGIKA</sequence>
<protein>
    <submittedName>
        <fullName evidence="2">Uncharacterized protein</fullName>
    </submittedName>
</protein>
<proteinExistence type="predicted"/>
<keyword evidence="1" id="KW-0812">Transmembrane</keyword>
<evidence type="ECO:0000313" key="2">
    <source>
        <dbReference type="EMBL" id="KAK6182853.1"/>
    </source>
</evidence>
<reference evidence="2 3" key="1">
    <citation type="submission" date="2024-01" db="EMBL/GenBank/DDBJ databases">
        <title>The genome of the rayed Mediterranean limpet Patella caerulea (Linnaeus, 1758).</title>
        <authorList>
            <person name="Anh-Thu Weber A."/>
            <person name="Halstead-Nussloch G."/>
        </authorList>
    </citation>
    <scope>NUCLEOTIDE SEQUENCE [LARGE SCALE GENOMIC DNA]</scope>
    <source>
        <strain evidence="2">AATW-2023a</strain>
        <tissue evidence="2">Whole specimen</tissue>
    </source>
</reference>
<feature type="transmembrane region" description="Helical" evidence="1">
    <location>
        <begin position="122"/>
        <end position="144"/>
    </location>
</feature>
<dbReference type="Proteomes" id="UP001347796">
    <property type="component" value="Unassembled WGS sequence"/>
</dbReference>
<dbReference type="PANTHER" id="PTHR33802:SF1">
    <property type="entry name" value="XK-RELATED PROTEIN"/>
    <property type="match status" value="1"/>
</dbReference>